<feature type="binding site" evidence="6">
    <location>
        <position position="106"/>
    </location>
    <ligand>
        <name>Mg(2+)</name>
        <dbReference type="ChEBI" id="CHEBI:18420"/>
    </ligand>
</feature>
<evidence type="ECO:0000313" key="9">
    <source>
        <dbReference type="Proteomes" id="UP000573327"/>
    </source>
</evidence>
<keyword evidence="1 6" id="KW-1277">Toxin-antitoxin system</keyword>
<accession>A0A7W7SDS9</accession>
<dbReference type="Pfam" id="PF01850">
    <property type="entry name" value="PIN"/>
    <property type="match status" value="1"/>
</dbReference>
<dbReference type="EC" id="3.1.-.-" evidence="6"/>
<evidence type="ECO:0000313" key="8">
    <source>
        <dbReference type="EMBL" id="MBB4948588.1"/>
    </source>
</evidence>
<dbReference type="AlphaFoldDB" id="A0A7W7SDS9"/>
<comment type="similarity">
    <text evidence="6">Belongs to the PINc/VapC protein family.</text>
</comment>
<dbReference type="Gene3D" id="3.40.50.1010">
    <property type="entry name" value="5'-nuclease"/>
    <property type="match status" value="1"/>
</dbReference>
<keyword evidence="4 6" id="KW-0378">Hydrolase</keyword>
<sequence length="148" mass="16173">MTDRPDLAVAVADTSGLLAFFNPRDPHHGQCRLALRQLGHLVVPPFVLAELDYLLTARAGSPAALSALGYISQGVLRSRFEVPEVGAHLPAARAVMQTYPDIGLTDAMNVVLAREFRTSCLLTLDVKHFRLVRPLTAHPAFRLLPLDL</sequence>
<dbReference type="GO" id="GO:0004540">
    <property type="term" value="F:RNA nuclease activity"/>
    <property type="evidence" value="ECO:0007669"/>
    <property type="project" value="InterPro"/>
</dbReference>
<dbReference type="EMBL" id="JACHJR010000001">
    <property type="protein sequence ID" value="MBB4948588.1"/>
    <property type="molecule type" value="Genomic_DNA"/>
</dbReference>
<keyword evidence="5 6" id="KW-0460">Magnesium</keyword>
<name>A0A7W7SDS9_9ACTN</name>
<evidence type="ECO:0000256" key="6">
    <source>
        <dbReference type="HAMAP-Rule" id="MF_00265"/>
    </source>
</evidence>
<dbReference type="InterPro" id="IPR022907">
    <property type="entry name" value="VapC_family"/>
</dbReference>
<dbReference type="HAMAP" id="MF_00265">
    <property type="entry name" value="VapC_Nob1"/>
    <property type="match status" value="1"/>
</dbReference>
<comment type="cofactor">
    <cofactor evidence="6">
        <name>Mg(2+)</name>
        <dbReference type="ChEBI" id="CHEBI:18420"/>
    </cofactor>
</comment>
<gene>
    <name evidence="6" type="primary">vapC</name>
    <name evidence="8" type="ORF">F4556_004123</name>
</gene>
<protein>
    <recommendedName>
        <fullName evidence="6">Ribonuclease VapC</fullName>
        <shortName evidence="6">RNase VapC</shortName>
        <ecNumber evidence="6">3.1.-.-</ecNumber>
    </recommendedName>
    <alternativeName>
        <fullName evidence="6">Toxin VapC</fullName>
    </alternativeName>
</protein>
<feature type="binding site" evidence="6">
    <location>
        <position position="13"/>
    </location>
    <ligand>
        <name>Mg(2+)</name>
        <dbReference type="ChEBI" id="CHEBI:18420"/>
    </ligand>
</feature>
<dbReference type="SUPFAM" id="SSF88723">
    <property type="entry name" value="PIN domain-like"/>
    <property type="match status" value="1"/>
</dbReference>
<dbReference type="GO" id="GO:0016787">
    <property type="term" value="F:hydrolase activity"/>
    <property type="evidence" value="ECO:0007669"/>
    <property type="project" value="UniProtKB-KW"/>
</dbReference>
<evidence type="ECO:0000259" key="7">
    <source>
        <dbReference type="Pfam" id="PF01850"/>
    </source>
</evidence>
<dbReference type="GO" id="GO:0000287">
    <property type="term" value="F:magnesium ion binding"/>
    <property type="evidence" value="ECO:0007669"/>
    <property type="project" value="UniProtKB-UniRule"/>
</dbReference>
<evidence type="ECO:0000256" key="1">
    <source>
        <dbReference type="ARBA" id="ARBA00022649"/>
    </source>
</evidence>
<comment type="caution">
    <text evidence="8">The sequence shown here is derived from an EMBL/GenBank/DDBJ whole genome shotgun (WGS) entry which is preliminary data.</text>
</comment>
<keyword evidence="9" id="KW-1185">Reference proteome</keyword>
<evidence type="ECO:0000256" key="4">
    <source>
        <dbReference type="ARBA" id="ARBA00022801"/>
    </source>
</evidence>
<keyword evidence="2 6" id="KW-0540">Nuclease</keyword>
<dbReference type="GO" id="GO:0090729">
    <property type="term" value="F:toxin activity"/>
    <property type="evidence" value="ECO:0007669"/>
    <property type="project" value="UniProtKB-KW"/>
</dbReference>
<proteinExistence type="inferred from homology"/>
<keyword evidence="6" id="KW-0800">Toxin</keyword>
<dbReference type="InterPro" id="IPR029060">
    <property type="entry name" value="PIN-like_dom_sf"/>
</dbReference>
<reference evidence="8 9" key="1">
    <citation type="submission" date="2020-08" db="EMBL/GenBank/DDBJ databases">
        <title>Sequencing the genomes of 1000 actinobacteria strains.</title>
        <authorList>
            <person name="Klenk H.-P."/>
        </authorList>
    </citation>
    <scope>NUCLEOTIDE SEQUENCE [LARGE SCALE GENOMIC DNA]</scope>
    <source>
        <strain evidence="8 9">DSM 44786</strain>
    </source>
</reference>
<evidence type="ECO:0000256" key="5">
    <source>
        <dbReference type="ARBA" id="ARBA00022842"/>
    </source>
</evidence>
<organism evidence="8 9">
    <name type="scientific">Kitasatospora gansuensis</name>
    <dbReference type="NCBI Taxonomy" id="258050"/>
    <lineage>
        <taxon>Bacteria</taxon>
        <taxon>Bacillati</taxon>
        <taxon>Actinomycetota</taxon>
        <taxon>Actinomycetes</taxon>
        <taxon>Kitasatosporales</taxon>
        <taxon>Streptomycetaceae</taxon>
        <taxon>Kitasatospora</taxon>
    </lineage>
</organism>
<evidence type="ECO:0000256" key="2">
    <source>
        <dbReference type="ARBA" id="ARBA00022722"/>
    </source>
</evidence>
<keyword evidence="3 6" id="KW-0479">Metal-binding</keyword>
<evidence type="ECO:0000256" key="3">
    <source>
        <dbReference type="ARBA" id="ARBA00022723"/>
    </source>
</evidence>
<comment type="function">
    <text evidence="6">Toxic component of a toxin-antitoxin (TA) system. An RNase.</text>
</comment>
<dbReference type="Proteomes" id="UP000573327">
    <property type="component" value="Unassembled WGS sequence"/>
</dbReference>
<dbReference type="InterPro" id="IPR002716">
    <property type="entry name" value="PIN_dom"/>
</dbReference>
<dbReference type="RefSeq" id="WP_184918344.1">
    <property type="nucleotide sequence ID" value="NZ_JACHJR010000001.1"/>
</dbReference>
<feature type="domain" description="PIN" evidence="7">
    <location>
        <begin position="11"/>
        <end position="128"/>
    </location>
</feature>